<keyword evidence="2" id="KW-1185">Reference proteome</keyword>
<protein>
    <submittedName>
        <fullName evidence="1">Uncharacterized protein</fullName>
    </submittedName>
</protein>
<dbReference type="EMBL" id="JBCEWA010000007">
    <property type="protein sequence ID" value="MEL5988771.1"/>
    <property type="molecule type" value="Genomic_DNA"/>
</dbReference>
<proteinExistence type="predicted"/>
<sequence length="143" mass="17446">MKIEFISNAFEHLKTAYYEDFFFQDVEVRDLENDRVLLTSDFQGKFLQLIWDVLIEFESQNTVKKVKQYGKKNFYLFERVDNHICIELNGERFVDEDYAIFHEAYYEATKHYLQFIRRENPRVALQESFQQLAASCSYFERRF</sequence>
<organism evidence="1 2">
    <name type="scientific">Kurthia gibsonii</name>
    <dbReference type="NCBI Taxonomy" id="33946"/>
    <lineage>
        <taxon>Bacteria</taxon>
        <taxon>Bacillati</taxon>
        <taxon>Bacillota</taxon>
        <taxon>Bacilli</taxon>
        <taxon>Bacillales</taxon>
        <taxon>Caryophanaceae</taxon>
        <taxon>Kurthia</taxon>
    </lineage>
</organism>
<evidence type="ECO:0000313" key="1">
    <source>
        <dbReference type="EMBL" id="MEL5988771.1"/>
    </source>
</evidence>
<dbReference type="RefSeq" id="WP_068453155.1">
    <property type="nucleotide sequence ID" value="NZ_CP147847.1"/>
</dbReference>
<evidence type="ECO:0000313" key="2">
    <source>
        <dbReference type="Proteomes" id="UP001398420"/>
    </source>
</evidence>
<reference evidence="1 2" key="1">
    <citation type="submission" date="2024-04" db="EMBL/GenBank/DDBJ databases">
        <authorList>
            <person name="Wu Y.S."/>
            <person name="Zhang L."/>
        </authorList>
    </citation>
    <scope>NUCLEOTIDE SEQUENCE [LARGE SCALE GENOMIC DNA]</scope>
    <source>
        <strain evidence="1 2">KG-01</strain>
    </source>
</reference>
<name>A0ABU9LM55_9BACL</name>
<accession>A0ABU9LM55</accession>
<gene>
    <name evidence="1" type="ORF">AAF454_10215</name>
</gene>
<dbReference type="Proteomes" id="UP001398420">
    <property type="component" value="Unassembled WGS sequence"/>
</dbReference>
<comment type="caution">
    <text evidence="1">The sequence shown here is derived from an EMBL/GenBank/DDBJ whole genome shotgun (WGS) entry which is preliminary data.</text>
</comment>